<name>A0A897NW15_9EURY</name>
<dbReference type="PANTHER" id="PTHR30221">
    <property type="entry name" value="SMALL-CONDUCTANCE MECHANOSENSITIVE CHANNEL"/>
    <property type="match status" value="1"/>
</dbReference>
<evidence type="ECO:0000313" key="9">
    <source>
        <dbReference type="Proteomes" id="UP000663292"/>
    </source>
</evidence>
<dbReference type="RefSeq" id="WP_229122926.1">
    <property type="nucleotide sequence ID" value="NZ_CP064791.1"/>
</dbReference>
<keyword evidence="3 6" id="KW-0812">Transmembrane</keyword>
<dbReference type="InterPro" id="IPR023408">
    <property type="entry name" value="MscS_beta-dom_sf"/>
</dbReference>
<dbReference type="SUPFAM" id="SSF50182">
    <property type="entry name" value="Sm-like ribonucleoproteins"/>
    <property type="match status" value="1"/>
</dbReference>
<evidence type="ECO:0000256" key="2">
    <source>
        <dbReference type="ARBA" id="ARBA00022475"/>
    </source>
</evidence>
<feature type="transmembrane region" description="Helical" evidence="6">
    <location>
        <begin position="36"/>
        <end position="61"/>
    </location>
</feature>
<dbReference type="SUPFAM" id="SSF82689">
    <property type="entry name" value="Mechanosensitive channel protein MscS (YggB), C-terminal domain"/>
    <property type="match status" value="1"/>
</dbReference>
<keyword evidence="2" id="KW-1003">Cell membrane</keyword>
<keyword evidence="4 6" id="KW-1133">Transmembrane helix</keyword>
<evidence type="ECO:0000256" key="6">
    <source>
        <dbReference type="SAM" id="Phobius"/>
    </source>
</evidence>
<dbReference type="Proteomes" id="UP000663292">
    <property type="component" value="Chromosome"/>
</dbReference>
<evidence type="ECO:0000256" key="3">
    <source>
        <dbReference type="ARBA" id="ARBA00022692"/>
    </source>
</evidence>
<keyword evidence="5 6" id="KW-0472">Membrane</keyword>
<dbReference type="GO" id="GO:0008381">
    <property type="term" value="F:mechanosensitive monoatomic ion channel activity"/>
    <property type="evidence" value="ECO:0007669"/>
    <property type="project" value="InterPro"/>
</dbReference>
<dbReference type="Pfam" id="PF00924">
    <property type="entry name" value="MS_channel_2nd"/>
    <property type="match status" value="1"/>
</dbReference>
<dbReference type="Gene3D" id="3.30.70.100">
    <property type="match status" value="1"/>
</dbReference>
<dbReference type="Gene3D" id="1.10.287.1260">
    <property type="match status" value="1"/>
</dbReference>
<evidence type="ECO:0000313" key="8">
    <source>
        <dbReference type="EMBL" id="QSG14879.1"/>
    </source>
</evidence>
<dbReference type="EMBL" id="CP064791">
    <property type="protein sequence ID" value="QSG14879.1"/>
    <property type="molecule type" value="Genomic_DNA"/>
</dbReference>
<dbReference type="PANTHER" id="PTHR30221:SF1">
    <property type="entry name" value="SMALL-CONDUCTANCE MECHANOSENSITIVE CHANNEL"/>
    <property type="match status" value="1"/>
</dbReference>
<gene>
    <name evidence="8" type="primary">mscS6</name>
    <name evidence="8" type="ORF">HSEST_1347</name>
</gene>
<feature type="transmembrane region" description="Helical" evidence="6">
    <location>
        <begin position="81"/>
        <end position="99"/>
    </location>
</feature>
<feature type="transmembrane region" description="Helical" evidence="6">
    <location>
        <begin position="105"/>
        <end position="135"/>
    </location>
</feature>
<sequence length="316" mass="35369">MVRHLGTVLIGLGLACVVAASWIGTVGYTAQLGGVAVAPVAIRLLAAAAVAFLSAAVYLFVYRAVETRIESKRRQHDVRNVLRLAFLIAAVAGVLGALTEKWLGLLFSLGVVGFAVTFALQQPLFSFLGWFYIMIKRPYQVGDRIAIEGSKGDVADVDYLVTTLWEIDGDLVASNQPSGRIITVPNSVVLSSHIKNYTRDEFPFVWNEIEVQVAYETDLDFARATMAEVADEYLGDEMARRIEQYRDRLAETPVELDVQDRPTVNVVQEESWVTLRLRYLVHPRRGQRTKNALYERVLAAFNDHPERVKFPVSRNR</sequence>
<organism evidence="8 9">
    <name type="scientific">Halapricum desulfuricans</name>
    <dbReference type="NCBI Taxonomy" id="2841257"/>
    <lineage>
        <taxon>Archaea</taxon>
        <taxon>Methanobacteriati</taxon>
        <taxon>Methanobacteriota</taxon>
        <taxon>Stenosarchaea group</taxon>
        <taxon>Halobacteria</taxon>
        <taxon>Halobacteriales</taxon>
        <taxon>Haloarculaceae</taxon>
        <taxon>Halapricum</taxon>
    </lineage>
</organism>
<accession>A0A897NW15</accession>
<evidence type="ECO:0000259" key="7">
    <source>
        <dbReference type="Pfam" id="PF00924"/>
    </source>
</evidence>
<evidence type="ECO:0000256" key="5">
    <source>
        <dbReference type="ARBA" id="ARBA00023136"/>
    </source>
</evidence>
<dbReference type="GO" id="GO:0005886">
    <property type="term" value="C:plasma membrane"/>
    <property type="evidence" value="ECO:0007669"/>
    <property type="project" value="UniProtKB-SubCell"/>
</dbReference>
<dbReference type="GeneID" id="68857986"/>
<proteinExistence type="predicted"/>
<keyword evidence="9" id="KW-1185">Reference proteome</keyword>
<dbReference type="InterPro" id="IPR006685">
    <property type="entry name" value="MscS_channel_2nd"/>
</dbReference>
<dbReference type="PROSITE" id="PS51257">
    <property type="entry name" value="PROKAR_LIPOPROTEIN"/>
    <property type="match status" value="1"/>
</dbReference>
<dbReference type="InterPro" id="IPR010920">
    <property type="entry name" value="LSM_dom_sf"/>
</dbReference>
<dbReference type="AlphaFoldDB" id="A0A897NW15"/>
<evidence type="ECO:0000256" key="4">
    <source>
        <dbReference type="ARBA" id="ARBA00022989"/>
    </source>
</evidence>
<dbReference type="InterPro" id="IPR011066">
    <property type="entry name" value="MscS_channel_C_sf"/>
</dbReference>
<reference evidence="8 9" key="1">
    <citation type="submission" date="2020-11" db="EMBL/GenBank/DDBJ databases">
        <title>Carbohydrate-dependent, anaerobic sulfur respiration: A novel catabolism in halophilic archaea.</title>
        <authorList>
            <person name="Sorokin D.Y."/>
            <person name="Messina E."/>
            <person name="Smedile F."/>
            <person name="La Cono V."/>
            <person name="Hallsworth J.E."/>
            <person name="Yakimov M.M."/>
        </authorList>
    </citation>
    <scope>NUCLEOTIDE SEQUENCE [LARGE SCALE GENOMIC DNA]</scope>
    <source>
        <strain evidence="8 9">HSR-Est</strain>
    </source>
</reference>
<dbReference type="InterPro" id="IPR045275">
    <property type="entry name" value="MscS_archaea/bacteria_type"/>
</dbReference>
<feature type="domain" description="Mechanosensitive ion channel MscS" evidence="7">
    <location>
        <begin position="126"/>
        <end position="199"/>
    </location>
</feature>
<protein>
    <submittedName>
        <fullName evidence="8">Small-conductance mechanosensitive channel</fullName>
    </submittedName>
</protein>
<comment type="subcellular location">
    <subcellularLocation>
        <location evidence="1">Cell membrane</location>
        <topology evidence="1">Multi-pass membrane protein</topology>
    </subcellularLocation>
</comment>
<dbReference type="Gene3D" id="2.30.30.60">
    <property type="match status" value="1"/>
</dbReference>
<evidence type="ECO:0000256" key="1">
    <source>
        <dbReference type="ARBA" id="ARBA00004651"/>
    </source>
</evidence>